<dbReference type="EMBL" id="CP127526">
    <property type="protein sequence ID" value="XRI73286.1"/>
    <property type="molecule type" value="Genomic_DNA"/>
</dbReference>
<accession>A0ACD5HFE7</accession>
<evidence type="ECO:0000313" key="1">
    <source>
        <dbReference type="EMBL" id="XRI73286.1"/>
    </source>
</evidence>
<gene>
    <name evidence="1" type="primary">rplK</name>
    <name evidence="1" type="ORF">HHS34_012700</name>
</gene>
<reference evidence="1 2" key="1">
    <citation type="journal article" date="2021" name="ISME J.">
        <title>Genomic evolution of the class Acidithiobacillia: deep-branching Proteobacteria living in extreme acidic conditions.</title>
        <authorList>
            <person name="Moya-Beltran A."/>
            <person name="Beard S."/>
            <person name="Rojas-Villalobos C."/>
            <person name="Issotta F."/>
            <person name="Gallardo Y."/>
            <person name="Ulloa R."/>
            <person name="Giaveno A."/>
            <person name="Degli Esposti M."/>
            <person name="Johnson D.B."/>
            <person name="Quatrini R."/>
        </authorList>
    </citation>
    <scope>NUCLEOTIDE SEQUENCE [LARGE SCALE GENOMIC DNA]</scope>
    <source>
        <strain evidence="1 2">GG1-14</strain>
    </source>
</reference>
<keyword evidence="2" id="KW-1185">Reference proteome</keyword>
<protein>
    <submittedName>
        <fullName evidence="1">50S ribosomal protein L11</fullName>
    </submittedName>
</protein>
<sequence length="142" mass="14994">MAKKITGYIKLQVKATQANPSPPIGPALGQRGLNIMEFCKAFNAQTQGVEPGLPLPVVITVYADKSFTFEVKTPPAAVLLMKAAGLPKGSGRPNTVKVGKVTEAQIAEIAKTKMPDLNTENLESAMRSVRGTARSMGLTVEG</sequence>
<organism evidence="1 2">
    <name type="scientific">Acidithiobacillus montserratensis</name>
    <dbReference type="NCBI Taxonomy" id="2729135"/>
    <lineage>
        <taxon>Bacteria</taxon>
        <taxon>Pseudomonadati</taxon>
        <taxon>Pseudomonadota</taxon>
        <taxon>Acidithiobacillia</taxon>
        <taxon>Acidithiobacillales</taxon>
        <taxon>Acidithiobacillaceae</taxon>
        <taxon>Acidithiobacillus</taxon>
    </lineage>
</organism>
<keyword evidence="1" id="KW-0687">Ribonucleoprotein</keyword>
<keyword evidence="1" id="KW-0689">Ribosomal protein</keyword>
<evidence type="ECO:0000313" key="2">
    <source>
        <dbReference type="Proteomes" id="UP001195965"/>
    </source>
</evidence>
<proteinExistence type="predicted"/>
<dbReference type="Proteomes" id="UP001195965">
    <property type="component" value="Chromosome"/>
</dbReference>
<name>A0ACD5HFE7_9PROT</name>